<keyword evidence="3" id="KW-1185">Reference proteome</keyword>
<dbReference type="AlphaFoldDB" id="A0A8J7LR45"/>
<name>A0A8J7LR45_9RHOB</name>
<gene>
    <name evidence="2" type="ORF">H1D41_16095</name>
</gene>
<accession>A0A8J7LR45</accession>
<feature type="chain" id="PRO_5035219436" description="Lipoprotein" evidence="1">
    <location>
        <begin position="25"/>
        <end position="208"/>
    </location>
</feature>
<evidence type="ECO:0000313" key="3">
    <source>
        <dbReference type="Proteomes" id="UP000640583"/>
    </source>
</evidence>
<evidence type="ECO:0000256" key="1">
    <source>
        <dbReference type="SAM" id="SignalP"/>
    </source>
</evidence>
<evidence type="ECO:0000313" key="2">
    <source>
        <dbReference type="EMBL" id="MBI1495167.1"/>
    </source>
</evidence>
<dbReference type="Proteomes" id="UP000640583">
    <property type="component" value="Unassembled WGS sequence"/>
</dbReference>
<keyword evidence="1" id="KW-0732">Signal</keyword>
<organism evidence="2 3">
    <name type="scientific">Halocynthiibacter styelae</name>
    <dbReference type="NCBI Taxonomy" id="2761955"/>
    <lineage>
        <taxon>Bacteria</taxon>
        <taxon>Pseudomonadati</taxon>
        <taxon>Pseudomonadota</taxon>
        <taxon>Alphaproteobacteria</taxon>
        <taxon>Rhodobacterales</taxon>
        <taxon>Paracoccaceae</taxon>
        <taxon>Halocynthiibacter</taxon>
    </lineage>
</organism>
<dbReference type="EMBL" id="JADCKQ010000015">
    <property type="protein sequence ID" value="MBI1495167.1"/>
    <property type="molecule type" value="Genomic_DNA"/>
</dbReference>
<dbReference type="RefSeq" id="WP_228849880.1">
    <property type="nucleotide sequence ID" value="NZ_JADCKQ010000015.1"/>
</dbReference>
<feature type="signal peptide" evidence="1">
    <location>
        <begin position="1"/>
        <end position="24"/>
    </location>
</feature>
<dbReference type="PROSITE" id="PS51257">
    <property type="entry name" value="PROKAR_LIPOPROTEIN"/>
    <property type="match status" value="1"/>
</dbReference>
<sequence>MRFFANMMSKARIIPGLLICSVLAACVTAPAPEGAVNLQRSATAFDGDVTLRAPRGYCLDQAGSTPQSENPVFLFVSCHALSGGAHASVPEVMGLLTATVSQGPLAPGAGDHANLTEFFGTTTGQRLLSRRSGGSVRVHEISNANDDYFWLRAEETRATDRIFSPWIWFALTEISGHKVSFRFYPAADSAEDSLAGRAIFHRFVRSTH</sequence>
<proteinExistence type="predicted"/>
<protein>
    <recommendedName>
        <fullName evidence="4">Lipoprotein</fullName>
    </recommendedName>
</protein>
<reference evidence="2" key="1">
    <citation type="submission" date="2020-10" db="EMBL/GenBank/DDBJ databases">
        <title>Paenihalocynthiibacter styelae gen. nov., sp. nov., isolated from stalked sea squirt Styela clava.</title>
        <authorList>
            <person name="Kim Y.-O."/>
            <person name="Yoon J.-H."/>
        </authorList>
    </citation>
    <scope>NUCLEOTIDE SEQUENCE</scope>
    <source>
        <strain evidence="2">MYP1-1</strain>
    </source>
</reference>
<comment type="caution">
    <text evidence="2">The sequence shown here is derived from an EMBL/GenBank/DDBJ whole genome shotgun (WGS) entry which is preliminary data.</text>
</comment>
<evidence type="ECO:0008006" key="4">
    <source>
        <dbReference type="Google" id="ProtNLM"/>
    </source>
</evidence>